<proteinExistence type="predicted"/>
<keyword evidence="2" id="KW-1185">Reference proteome</keyword>
<accession>A0ABQ6ZGH5</accession>
<evidence type="ECO:0000313" key="2">
    <source>
        <dbReference type="Proteomes" id="UP000781710"/>
    </source>
</evidence>
<comment type="caution">
    <text evidence="1">The sequence shown here is derived from an EMBL/GenBank/DDBJ whole genome shotgun (WGS) entry which is preliminary data.</text>
</comment>
<name>A0ABQ6ZGH5_9GAMM</name>
<organism evidence="1 2">
    <name type="scientific">Pseudoxanthomonas japonensis</name>
    <dbReference type="NCBI Taxonomy" id="69284"/>
    <lineage>
        <taxon>Bacteria</taxon>
        <taxon>Pseudomonadati</taxon>
        <taxon>Pseudomonadota</taxon>
        <taxon>Gammaproteobacteria</taxon>
        <taxon>Lysobacterales</taxon>
        <taxon>Lysobacteraceae</taxon>
        <taxon>Pseudoxanthomonas</taxon>
    </lineage>
</organism>
<dbReference type="Proteomes" id="UP000781710">
    <property type="component" value="Unassembled WGS sequence"/>
</dbReference>
<dbReference type="EMBL" id="PDWW01000014">
    <property type="protein sequence ID" value="KAF1724823.1"/>
    <property type="molecule type" value="Genomic_DNA"/>
</dbReference>
<gene>
    <name evidence="1" type="ORF">CSC78_10960</name>
</gene>
<sequence>MRFQLELSASWTVKYASNAEAGWRFDPRKGVWWLKLVRIEQLFDEAISTLSFGESIDTYVFGFEILDTSEGFGFENTRDYVSYRPKMRLLLSVGQVDWPDVRFLTPAAQWDVFKQSLLGSIHRAAAAKRKPQDFDLQAFHSTVTRVLEGLDPQDFTASMDVA</sequence>
<dbReference type="RefSeq" id="WP_162337920.1">
    <property type="nucleotide sequence ID" value="NZ_JBHSRQ010000011.1"/>
</dbReference>
<evidence type="ECO:0000313" key="1">
    <source>
        <dbReference type="EMBL" id="KAF1724823.1"/>
    </source>
</evidence>
<reference evidence="1 2" key="1">
    <citation type="submission" date="2017-10" db="EMBL/GenBank/DDBJ databases">
        <title>Whole genome sequencing of members of genus Pseudoxanthomonas.</title>
        <authorList>
            <person name="Kumar S."/>
            <person name="Bansal K."/>
            <person name="Kaur A."/>
            <person name="Patil P."/>
            <person name="Sharma S."/>
            <person name="Patil P.B."/>
        </authorList>
    </citation>
    <scope>NUCLEOTIDE SEQUENCE [LARGE SCALE GENOMIC DNA]</scope>
    <source>
        <strain evidence="1 2">DSM 17109</strain>
    </source>
</reference>
<protein>
    <submittedName>
        <fullName evidence="1">Uncharacterized protein</fullName>
    </submittedName>
</protein>